<organism evidence="15 16">
    <name type="scientific">Solirubrobacter ginsenosidimutans</name>
    <dbReference type="NCBI Taxonomy" id="490573"/>
    <lineage>
        <taxon>Bacteria</taxon>
        <taxon>Bacillati</taxon>
        <taxon>Actinomycetota</taxon>
        <taxon>Thermoleophilia</taxon>
        <taxon>Solirubrobacterales</taxon>
        <taxon>Solirubrobacteraceae</taxon>
        <taxon>Solirubrobacter</taxon>
    </lineage>
</organism>
<comment type="subunit">
    <text evidence="3 11">Monomer.</text>
</comment>
<dbReference type="RefSeq" id="WP_270037984.1">
    <property type="nucleotide sequence ID" value="NZ_JAPDOD010000002.1"/>
</dbReference>
<dbReference type="GO" id="GO:0004814">
    <property type="term" value="F:arginine-tRNA ligase activity"/>
    <property type="evidence" value="ECO:0007669"/>
    <property type="project" value="UniProtKB-UniRule"/>
</dbReference>
<accession>A0A9X3MP83</accession>
<evidence type="ECO:0000256" key="3">
    <source>
        <dbReference type="ARBA" id="ARBA00011245"/>
    </source>
</evidence>
<comment type="similarity">
    <text evidence="2 11 12">Belongs to the class-I aminoacyl-tRNA synthetase family.</text>
</comment>
<feature type="short sequence motif" description="'HIGH' region" evidence="11">
    <location>
        <begin position="125"/>
        <end position="135"/>
    </location>
</feature>
<sequence length="573" mass="61885">MNPAPNHALSSTLAAAIERVTGRTEVDPLLTVARQPGFDLQANFAMKLGKQLGETPRDVAARVTEKLGDAGGLLASAEVSGPGFVNLAFSPAALAAWATRALADARLGVPLATTPQTITVDYSAPNVAKEMHVGHLRSTVIGDAIVRTLEFAGHTLIRMNHLGDWGTQFGMLTQHMLDTNTQHVTDFEALGTLYRDAKQRFDEDAAFADSARRRVVALQAGDPATIALWQDLVDVSLAHINHLYAQLDVTLTDEDVTGESFYNDRLAGTVALLLEAGVAVESEGAVAVFSEQFKNPDGSPAVLIVRKTDGGFGYGATDLASLRYRIDDLHADRLIYITDARQSQHFQMVFAAARRAGWVGEQRIEHIWFGTMLGEDGKPFKTRSGGTIRLSDLLDDAVVRARAVVDAKSPELPEEERAAIANAVGIGAVKYADLSTSRQRDLLFSFDRMLALDGNTAPYLLYACVRAESIGTRAGETSDAVTVLAEPQERSLVVKLSAFADVLDEVEESLEPHRLCTYLYELAGAYTTFYDACPVLKAPDEETRRSRLALCALTAKTLKSGLGLLGITVPARM</sequence>
<gene>
    <name evidence="11 15" type="primary">argS</name>
    <name evidence="15" type="ORF">OM076_03435</name>
</gene>
<dbReference type="Proteomes" id="UP001149140">
    <property type="component" value="Unassembled WGS sequence"/>
</dbReference>
<dbReference type="EC" id="6.1.1.19" evidence="11"/>
<dbReference type="EMBL" id="JAPDOD010000002">
    <property type="protein sequence ID" value="MDA0159307.1"/>
    <property type="molecule type" value="Genomic_DNA"/>
</dbReference>
<evidence type="ECO:0000256" key="9">
    <source>
        <dbReference type="ARBA" id="ARBA00023146"/>
    </source>
</evidence>
<dbReference type="InterPro" id="IPR001412">
    <property type="entry name" value="aa-tRNA-synth_I_CS"/>
</dbReference>
<protein>
    <recommendedName>
        <fullName evidence="11">Arginine--tRNA ligase</fullName>
        <ecNumber evidence="11">6.1.1.19</ecNumber>
    </recommendedName>
    <alternativeName>
        <fullName evidence="11">Arginyl-tRNA synthetase</fullName>
        <shortName evidence="11">ArgRS</shortName>
    </alternativeName>
</protein>
<keyword evidence="16" id="KW-1185">Reference proteome</keyword>
<dbReference type="FunFam" id="1.10.730.10:FF:000006">
    <property type="entry name" value="Arginyl-tRNA synthetase 2, mitochondrial"/>
    <property type="match status" value="1"/>
</dbReference>
<comment type="caution">
    <text evidence="15">The sequence shown here is derived from an EMBL/GenBank/DDBJ whole genome shotgun (WGS) entry which is preliminary data.</text>
</comment>
<dbReference type="CDD" id="cd07956">
    <property type="entry name" value="Anticodon_Ia_Arg"/>
    <property type="match status" value="1"/>
</dbReference>
<evidence type="ECO:0000256" key="6">
    <source>
        <dbReference type="ARBA" id="ARBA00022741"/>
    </source>
</evidence>
<dbReference type="Gene3D" id="3.30.1360.70">
    <property type="entry name" value="Arginyl tRNA synthetase N-terminal domain"/>
    <property type="match status" value="1"/>
</dbReference>
<evidence type="ECO:0000259" key="14">
    <source>
        <dbReference type="SMART" id="SM01016"/>
    </source>
</evidence>
<dbReference type="Pfam" id="PF00750">
    <property type="entry name" value="tRNA-synt_1d"/>
    <property type="match status" value="1"/>
</dbReference>
<dbReference type="Gene3D" id="1.10.730.10">
    <property type="entry name" value="Isoleucyl-tRNA Synthetase, Domain 1"/>
    <property type="match status" value="1"/>
</dbReference>
<evidence type="ECO:0000256" key="5">
    <source>
        <dbReference type="ARBA" id="ARBA00022598"/>
    </source>
</evidence>
<dbReference type="PANTHER" id="PTHR11956">
    <property type="entry name" value="ARGINYL-TRNA SYNTHETASE"/>
    <property type="match status" value="1"/>
</dbReference>
<dbReference type="InterPro" id="IPR035684">
    <property type="entry name" value="ArgRS_core"/>
</dbReference>
<dbReference type="InterPro" id="IPR014729">
    <property type="entry name" value="Rossmann-like_a/b/a_fold"/>
</dbReference>
<feature type="domain" description="DALR anticodon binding" evidence="13">
    <location>
        <begin position="460"/>
        <end position="573"/>
    </location>
</feature>
<keyword evidence="9 11" id="KW-0030">Aminoacyl-tRNA synthetase</keyword>
<feature type="domain" description="Arginyl tRNA synthetase N-terminal" evidence="14">
    <location>
        <begin position="7"/>
        <end position="89"/>
    </location>
</feature>
<dbReference type="Pfam" id="PF05746">
    <property type="entry name" value="DALR_1"/>
    <property type="match status" value="1"/>
</dbReference>
<name>A0A9X3MP83_9ACTN</name>
<dbReference type="SUPFAM" id="SSF52374">
    <property type="entry name" value="Nucleotidylyl transferase"/>
    <property type="match status" value="1"/>
</dbReference>
<dbReference type="GO" id="GO:0005524">
    <property type="term" value="F:ATP binding"/>
    <property type="evidence" value="ECO:0007669"/>
    <property type="project" value="UniProtKB-UniRule"/>
</dbReference>
<evidence type="ECO:0000256" key="8">
    <source>
        <dbReference type="ARBA" id="ARBA00022917"/>
    </source>
</evidence>
<keyword evidence="5 11" id="KW-0436">Ligase</keyword>
<dbReference type="InterPro" id="IPR005148">
    <property type="entry name" value="Arg-tRNA-synth_N"/>
</dbReference>
<dbReference type="PRINTS" id="PR01038">
    <property type="entry name" value="TRNASYNTHARG"/>
</dbReference>
<dbReference type="SUPFAM" id="SSF47323">
    <property type="entry name" value="Anticodon-binding domain of a subclass of class I aminoacyl-tRNA synthetases"/>
    <property type="match status" value="1"/>
</dbReference>
<evidence type="ECO:0000256" key="4">
    <source>
        <dbReference type="ARBA" id="ARBA00022490"/>
    </source>
</evidence>
<evidence type="ECO:0000313" key="16">
    <source>
        <dbReference type="Proteomes" id="UP001149140"/>
    </source>
</evidence>
<proteinExistence type="inferred from homology"/>
<reference evidence="15" key="1">
    <citation type="submission" date="2022-10" db="EMBL/GenBank/DDBJ databases">
        <title>The WGS of Solirubrobacter ginsenosidimutans DSM 21036.</title>
        <authorList>
            <person name="Jiang Z."/>
        </authorList>
    </citation>
    <scope>NUCLEOTIDE SEQUENCE</scope>
    <source>
        <strain evidence="15">DSM 21036</strain>
    </source>
</reference>
<evidence type="ECO:0000256" key="2">
    <source>
        <dbReference type="ARBA" id="ARBA00005594"/>
    </source>
</evidence>
<dbReference type="Pfam" id="PF03485">
    <property type="entry name" value="Arg_tRNA_synt_N"/>
    <property type="match status" value="1"/>
</dbReference>
<evidence type="ECO:0000259" key="13">
    <source>
        <dbReference type="SMART" id="SM00836"/>
    </source>
</evidence>
<evidence type="ECO:0000256" key="10">
    <source>
        <dbReference type="ARBA" id="ARBA00049339"/>
    </source>
</evidence>
<evidence type="ECO:0000256" key="1">
    <source>
        <dbReference type="ARBA" id="ARBA00004496"/>
    </source>
</evidence>
<dbReference type="HAMAP" id="MF_00123">
    <property type="entry name" value="Arg_tRNA_synth"/>
    <property type="match status" value="1"/>
</dbReference>
<keyword evidence="7 11" id="KW-0067">ATP-binding</keyword>
<dbReference type="PROSITE" id="PS00178">
    <property type="entry name" value="AA_TRNA_LIGASE_I"/>
    <property type="match status" value="1"/>
</dbReference>
<comment type="subcellular location">
    <subcellularLocation>
        <location evidence="1 11">Cytoplasm</location>
    </subcellularLocation>
</comment>
<dbReference type="PANTHER" id="PTHR11956:SF5">
    <property type="entry name" value="ARGININE--TRNA LIGASE, CYTOPLASMIC"/>
    <property type="match status" value="1"/>
</dbReference>
<dbReference type="GO" id="GO:0005737">
    <property type="term" value="C:cytoplasm"/>
    <property type="evidence" value="ECO:0007669"/>
    <property type="project" value="UniProtKB-SubCell"/>
</dbReference>
<dbReference type="FunFam" id="3.40.50.620:FF:000030">
    <property type="entry name" value="Arginine--tRNA ligase"/>
    <property type="match status" value="1"/>
</dbReference>
<keyword evidence="8 11" id="KW-0648">Protein biosynthesis</keyword>
<dbReference type="CDD" id="cd00671">
    <property type="entry name" value="ArgRS_core"/>
    <property type="match status" value="1"/>
</dbReference>
<dbReference type="NCBIfam" id="TIGR00456">
    <property type="entry name" value="argS"/>
    <property type="match status" value="1"/>
</dbReference>
<dbReference type="SUPFAM" id="SSF55190">
    <property type="entry name" value="Arginyl-tRNA synthetase (ArgRS), N-terminal 'additional' domain"/>
    <property type="match status" value="1"/>
</dbReference>
<dbReference type="InterPro" id="IPR001278">
    <property type="entry name" value="Arg-tRNA-ligase"/>
</dbReference>
<evidence type="ECO:0000313" key="15">
    <source>
        <dbReference type="EMBL" id="MDA0159307.1"/>
    </source>
</evidence>
<dbReference type="InterPro" id="IPR008909">
    <property type="entry name" value="DALR_anticod-bd"/>
</dbReference>
<dbReference type="Gene3D" id="3.40.50.620">
    <property type="entry name" value="HUPs"/>
    <property type="match status" value="1"/>
</dbReference>
<dbReference type="InterPro" id="IPR036695">
    <property type="entry name" value="Arg-tRNA-synth_N_sf"/>
</dbReference>
<keyword evidence="6 11" id="KW-0547">Nucleotide-binding</keyword>
<dbReference type="AlphaFoldDB" id="A0A9X3MP83"/>
<evidence type="ECO:0000256" key="11">
    <source>
        <dbReference type="HAMAP-Rule" id="MF_00123"/>
    </source>
</evidence>
<evidence type="ECO:0000256" key="7">
    <source>
        <dbReference type="ARBA" id="ARBA00022840"/>
    </source>
</evidence>
<evidence type="ECO:0000256" key="12">
    <source>
        <dbReference type="RuleBase" id="RU363038"/>
    </source>
</evidence>
<comment type="catalytic activity">
    <reaction evidence="10 11">
        <text>tRNA(Arg) + L-arginine + ATP = L-arginyl-tRNA(Arg) + AMP + diphosphate</text>
        <dbReference type="Rhea" id="RHEA:20301"/>
        <dbReference type="Rhea" id="RHEA-COMP:9658"/>
        <dbReference type="Rhea" id="RHEA-COMP:9673"/>
        <dbReference type="ChEBI" id="CHEBI:30616"/>
        <dbReference type="ChEBI" id="CHEBI:32682"/>
        <dbReference type="ChEBI" id="CHEBI:33019"/>
        <dbReference type="ChEBI" id="CHEBI:78442"/>
        <dbReference type="ChEBI" id="CHEBI:78513"/>
        <dbReference type="ChEBI" id="CHEBI:456215"/>
        <dbReference type="EC" id="6.1.1.19"/>
    </reaction>
</comment>
<dbReference type="InterPro" id="IPR009080">
    <property type="entry name" value="tRNAsynth_Ia_anticodon-bd"/>
</dbReference>
<keyword evidence="4 11" id="KW-0963">Cytoplasm</keyword>
<dbReference type="SMART" id="SM00836">
    <property type="entry name" value="DALR_1"/>
    <property type="match status" value="1"/>
</dbReference>
<dbReference type="SMART" id="SM01016">
    <property type="entry name" value="Arg_tRNA_synt_N"/>
    <property type="match status" value="1"/>
</dbReference>
<dbReference type="GO" id="GO:0006420">
    <property type="term" value="P:arginyl-tRNA aminoacylation"/>
    <property type="evidence" value="ECO:0007669"/>
    <property type="project" value="UniProtKB-UniRule"/>
</dbReference>